<dbReference type="InterPro" id="IPR004232">
    <property type="entry name" value="CN_Hdrtase_a/SCN_Hdrlase_g"/>
</dbReference>
<protein>
    <submittedName>
        <fullName evidence="3">NHLP leader peptide family RiPP</fullName>
    </submittedName>
</protein>
<proteinExistence type="predicted"/>
<dbReference type="Proteomes" id="UP000667802">
    <property type="component" value="Unassembled WGS sequence"/>
</dbReference>
<comment type="caution">
    <text evidence="3">The sequence shown here is derived from an EMBL/GenBank/DDBJ whole genome shotgun (WGS) entry which is preliminary data.</text>
</comment>
<dbReference type="InterPro" id="IPR022513">
    <property type="entry name" value="TOMM_pelo"/>
</dbReference>
<organism evidence="3 4">
    <name type="scientific">Aetokthonos hydrillicola Thurmond2011</name>
    <dbReference type="NCBI Taxonomy" id="2712845"/>
    <lineage>
        <taxon>Bacteria</taxon>
        <taxon>Bacillati</taxon>
        <taxon>Cyanobacteriota</taxon>
        <taxon>Cyanophyceae</taxon>
        <taxon>Nostocales</taxon>
        <taxon>Hapalosiphonaceae</taxon>
        <taxon>Aetokthonos</taxon>
    </lineage>
</organism>
<dbReference type="Pfam" id="PF02979">
    <property type="entry name" value="NHase_alpha"/>
    <property type="match status" value="1"/>
</dbReference>
<evidence type="ECO:0000313" key="4">
    <source>
        <dbReference type="Proteomes" id="UP000667802"/>
    </source>
</evidence>
<dbReference type="GO" id="GO:0046914">
    <property type="term" value="F:transition metal ion binding"/>
    <property type="evidence" value="ECO:0007669"/>
    <property type="project" value="InterPro"/>
</dbReference>
<gene>
    <name evidence="3" type="ORF">G7B40_020995</name>
</gene>
<feature type="domain" description="Nitrile hydratase alpha/Thiocyanate hydrolase gamma" evidence="2">
    <location>
        <begin position="24"/>
        <end position="84"/>
    </location>
</feature>
<dbReference type="Gene3D" id="3.90.330.10">
    <property type="entry name" value="Nitrile hydratase alpha /Thiocyanate hydrolase gamma"/>
    <property type="match status" value="1"/>
</dbReference>
<evidence type="ECO:0000313" key="3">
    <source>
        <dbReference type="EMBL" id="MDR9897025.1"/>
    </source>
</evidence>
<keyword evidence="1" id="KW-0479">Metal-binding</keyword>
<dbReference type="AlphaFoldDB" id="A0AAP5I900"/>
<evidence type="ECO:0000259" key="2">
    <source>
        <dbReference type="Pfam" id="PF02979"/>
    </source>
</evidence>
<keyword evidence="4" id="KW-1185">Reference proteome</keyword>
<dbReference type="InterPro" id="IPR036648">
    <property type="entry name" value="CN_Hdrase_a/SCN_Hdrase_g_sf"/>
</dbReference>
<sequence>MATNFETFDFQEIEQCIKNKASIDPAYKQRLLNNPKAVISEELGQQLPPDLTIQVLQQTPNHLYLLLPYQELIQDELAEDELTEDELASVIGGIKD</sequence>
<dbReference type="RefSeq" id="WP_208349259.1">
    <property type="nucleotide sequence ID" value="NZ_JAALHA020000010.1"/>
</dbReference>
<dbReference type="InterPro" id="IPR010133">
    <property type="entry name" value="Bacteriocin_signal_seq"/>
</dbReference>
<dbReference type="GO" id="GO:0003824">
    <property type="term" value="F:catalytic activity"/>
    <property type="evidence" value="ECO:0007669"/>
    <property type="project" value="InterPro"/>
</dbReference>
<evidence type="ECO:0000256" key="1">
    <source>
        <dbReference type="ARBA" id="ARBA00022723"/>
    </source>
</evidence>
<reference evidence="4" key="1">
    <citation type="journal article" date="2021" name="Science">
        <title>Hunting the eagle killer: A cyanobacterial neurotoxin causes vacuolar myelinopathy.</title>
        <authorList>
            <person name="Breinlinger S."/>
            <person name="Phillips T.J."/>
            <person name="Haram B.N."/>
            <person name="Mares J."/>
            <person name="Martinez Yerena J.A."/>
            <person name="Hrouzek P."/>
            <person name="Sobotka R."/>
            <person name="Henderson W.M."/>
            <person name="Schmieder P."/>
            <person name="Williams S.M."/>
            <person name="Lauderdale J.D."/>
            <person name="Wilde H.D."/>
            <person name="Gerrin W."/>
            <person name="Kust A."/>
            <person name="Washington J.W."/>
            <person name="Wagner C."/>
            <person name="Geier B."/>
            <person name="Liebeke M."/>
            <person name="Enke H."/>
            <person name="Niedermeyer T.H.J."/>
            <person name="Wilde S.B."/>
        </authorList>
    </citation>
    <scope>NUCLEOTIDE SEQUENCE [LARGE SCALE GENOMIC DNA]</scope>
    <source>
        <strain evidence="4">Thurmond2011</strain>
    </source>
</reference>
<accession>A0AAP5I900</accession>
<name>A0AAP5I900_9CYAN</name>
<dbReference type="SUPFAM" id="SSF56209">
    <property type="entry name" value="Nitrile hydratase alpha chain"/>
    <property type="match status" value="1"/>
</dbReference>
<dbReference type="NCBIfam" id="TIGR01847">
    <property type="entry name" value="bacteriocin_sig"/>
    <property type="match status" value="1"/>
</dbReference>
<dbReference type="NCBIfam" id="TIGR03793">
    <property type="entry name" value="leader_NHLP"/>
    <property type="match status" value="1"/>
</dbReference>
<dbReference type="EMBL" id="JAALHA020000010">
    <property type="protein sequence ID" value="MDR9897025.1"/>
    <property type="molecule type" value="Genomic_DNA"/>
</dbReference>